<dbReference type="Pfam" id="PF14236">
    <property type="entry name" value="DruA"/>
    <property type="match status" value="1"/>
</dbReference>
<reference evidence="1" key="2">
    <citation type="journal article" date="2014" name="ISME J.">
        <title>Microbial stratification in low pH oxic and suboxic macroscopic growths along an acid mine drainage.</title>
        <authorList>
            <person name="Mendez-Garcia C."/>
            <person name="Mesa V."/>
            <person name="Sprenger R.R."/>
            <person name="Richter M."/>
            <person name="Diez M.S."/>
            <person name="Solano J."/>
            <person name="Bargiela R."/>
            <person name="Golyshina O.V."/>
            <person name="Manteca A."/>
            <person name="Ramos J.L."/>
            <person name="Gallego J.R."/>
            <person name="Llorente I."/>
            <person name="Martins Dos Santos V.A."/>
            <person name="Jensen O.N."/>
            <person name="Pelaez A.I."/>
            <person name="Sanchez J."/>
            <person name="Ferrer M."/>
        </authorList>
    </citation>
    <scope>NUCLEOTIDE SEQUENCE</scope>
</reference>
<dbReference type="EMBL" id="AUZX01000765">
    <property type="protein sequence ID" value="EQD80324.1"/>
    <property type="molecule type" value="Genomic_DNA"/>
</dbReference>
<reference evidence="1" key="1">
    <citation type="submission" date="2013-08" db="EMBL/GenBank/DDBJ databases">
        <authorList>
            <person name="Mendez C."/>
            <person name="Richter M."/>
            <person name="Ferrer M."/>
            <person name="Sanchez J."/>
        </authorList>
    </citation>
    <scope>NUCLEOTIDE SEQUENCE</scope>
</reference>
<comment type="caution">
    <text evidence="1">The sequence shown here is derived from an EMBL/GenBank/DDBJ whole genome shotgun (WGS) entry which is preliminary data.</text>
</comment>
<gene>
    <name evidence="1" type="ORF">B1A_01007</name>
</gene>
<accession>T1DG69</accession>
<sequence>MSARQALLRMQSDGLIVLPSPAHARGNVAKPREFTTASAPQEPITGSRRDLNDLRLELVVRRRDMLLWRELIARYHYLGYTPLTGARMHYLIYDGDRLLGAIGFGASAWKIGPRDQFIGWTPAQREQNLHLIVNNARFLLLPWVHVKYLASSVLALAARRMQQDWIERHHFRPVLLETFVDHRLYPGTCYKAANWLYVGDTQGRGKLDRQMLRNKPIKAIFLYPLAKDFRSQLTT</sequence>
<evidence type="ECO:0000313" key="1">
    <source>
        <dbReference type="EMBL" id="EQD80324.1"/>
    </source>
</evidence>
<protein>
    <submittedName>
        <fullName evidence="1">Uncharacterized protein</fullName>
    </submittedName>
</protein>
<dbReference type="AlphaFoldDB" id="T1DG69"/>
<organism evidence="1">
    <name type="scientific">mine drainage metagenome</name>
    <dbReference type="NCBI Taxonomy" id="410659"/>
    <lineage>
        <taxon>unclassified sequences</taxon>
        <taxon>metagenomes</taxon>
        <taxon>ecological metagenomes</taxon>
    </lineage>
</organism>
<dbReference type="InterPro" id="IPR025639">
    <property type="entry name" value="DruA"/>
</dbReference>
<proteinExistence type="predicted"/>
<name>T1DG69_9ZZZZ</name>